<sequence length="934" mass="108187">MRQCDITEEQLRQMGRVGIQDKCKQLGIPFSHKDSSEQLINSILLKNVKKRFTITKKKIDNNDQQHTNTMNHYNRGALEYALPWPIVQRILTLMYQYSSRCNCVHRDALDRAFVAQKRLTTFNPQVQDQHQIELLLHTNMMLQSEVNQHSLTRDQLCTIHQFNLDQGYEPSFAQYTYRWMRSMALLSKRVFAFISTTLFTNIVMDPTADTWRHITNNYCIIKQPKILTLVSPSSDTQLFFTNKSQSSSSVQFLKNVEKIYINNPHLVEKVATIRSLIKLTPSLRSLTINCIINQSVMTDLFKDPSMKTITSINIAKIDSWHMNEVWSPFSFGNLFQPTSSLVTKIILPQQLGLDRLDIGTKHNLQAISLFYQPQVLLKSIEFPNLRHVHIVSGDMIPDIPRRVDTITYHGTLSLEVIDAISKLNISTLRVKPFDLEKSVYLNKITSLKKIVLLSSGTIFESHVNHFKQIGFDYDGSSFSEHSNTRKAIFIKKDGETNHSALTINNNNNNNNNNIQMISTLSSSNNNNIILPNTIINKIIKMTWKLRERCTCVYEKETIQKWVNIGYDILKDEQELDRFNQMKNNCPTHFSHTQPYKPLTYDLKNSNRSKLQLTLINKDIFDYISKTCFSVINLDHFGTSHSQTIDNPYCVAFKHFTTLKGNIGHIPRLHLEMKDNLQYITKVVLFTGNCLQDIIKLLPNLTTIDKSKYSVYSNDTSRGLDITNLHQLKYLTKLDLSTQISKGSLLDEIKDMSLKKLCLAPWYTIPQLPYKLRQSITKITAYNVPSMDQFPNLNHVVINDMCDAIEFKLPNTVTKVTTYRYQIDFLAHNKSVRQLKLKGPYQDSKELDKFIKTISTSEYSHVQTLVYCGDDTFQVSRDLFNDFNYQIDYSRTSLDYNMAQYLKLSRINKDLDKSVYSPSLNTRSHHHHHHSCIIM</sequence>
<evidence type="ECO:0000313" key="2">
    <source>
        <dbReference type="Proteomes" id="UP000007797"/>
    </source>
</evidence>
<accession>F4QCE9</accession>
<organism evidence="1 2">
    <name type="scientific">Cavenderia fasciculata</name>
    <name type="common">Slime mold</name>
    <name type="synonym">Dictyostelium fasciculatum</name>
    <dbReference type="NCBI Taxonomy" id="261658"/>
    <lineage>
        <taxon>Eukaryota</taxon>
        <taxon>Amoebozoa</taxon>
        <taxon>Evosea</taxon>
        <taxon>Eumycetozoa</taxon>
        <taxon>Dictyostelia</taxon>
        <taxon>Acytosteliales</taxon>
        <taxon>Cavenderiaceae</taxon>
        <taxon>Cavenderia</taxon>
    </lineage>
</organism>
<dbReference type="KEGG" id="dfa:DFA_11345"/>
<reference evidence="2" key="1">
    <citation type="journal article" date="2011" name="Genome Res.">
        <title>Phylogeny-wide analysis of social amoeba genomes highlights ancient origins for complex intercellular communication.</title>
        <authorList>
            <person name="Heidel A.J."/>
            <person name="Lawal H.M."/>
            <person name="Felder M."/>
            <person name="Schilde C."/>
            <person name="Helps N.R."/>
            <person name="Tunggal B."/>
            <person name="Rivero F."/>
            <person name="John U."/>
            <person name="Schleicher M."/>
            <person name="Eichinger L."/>
            <person name="Platzer M."/>
            <person name="Noegel A.A."/>
            <person name="Schaap P."/>
            <person name="Gloeckner G."/>
        </authorList>
    </citation>
    <scope>NUCLEOTIDE SEQUENCE [LARGE SCALE GENOMIC DNA]</scope>
    <source>
        <strain evidence="2">SH3</strain>
    </source>
</reference>
<gene>
    <name evidence="1" type="ORF">DFA_11345</name>
</gene>
<keyword evidence="2" id="KW-1185">Reference proteome</keyword>
<evidence type="ECO:0000313" key="1">
    <source>
        <dbReference type="EMBL" id="EGG13584.1"/>
    </source>
</evidence>
<dbReference type="EMBL" id="GL883029">
    <property type="protein sequence ID" value="EGG13584.1"/>
    <property type="molecule type" value="Genomic_DNA"/>
</dbReference>
<dbReference type="GeneID" id="14865383"/>
<dbReference type="RefSeq" id="XP_004350288.1">
    <property type="nucleotide sequence ID" value="XM_004350238.1"/>
</dbReference>
<dbReference type="Proteomes" id="UP000007797">
    <property type="component" value="Unassembled WGS sequence"/>
</dbReference>
<name>F4QCE9_CACFS</name>
<dbReference type="AlphaFoldDB" id="F4QCE9"/>
<protein>
    <submittedName>
        <fullName evidence="1">Uncharacterized protein</fullName>
    </submittedName>
</protein>
<proteinExistence type="predicted"/>